<dbReference type="AlphaFoldDB" id="A0A6S7JU09"/>
<keyword evidence="4" id="KW-1185">Reference proteome</keyword>
<reference evidence="3" key="1">
    <citation type="submission" date="2020-04" db="EMBL/GenBank/DDBJ databases">
        <authorList>
            <person name="Alioto T."/>
            <person name="Alioto T."/>
            <person name="Gomez Garrido J."/>
        </authorList>
    </citation>
    <scope>NUCLEOTIDE SEQUENCE</scope>
    <source>
        <strain evidence="3">A484AB</strain>
    </source>
</reference>
<feature type="region of interest" description="Disordered" evidence="1">
    <location>
        <begin position="305"/>
        <end position="345"/>
    </location>
</feature>
<feature type="compositionally biased region" description="Basic residues" evidence="1">
    <location>
        <begin position="308"/>
        <end position="318"/>
    </location>
</feature>
<evidence type="ECO:0000313" key="3">
    <source>
        <dbReference type="EMBL" id="CAB4035117.1"/>
    </source>
</evidence>
<dbReference type="PANTHER" id="PTHR47027">
    <property type="entry name" value="REVERSE TRANSCRIPTASE DOMAIN-CONTAINING PROTEIN"/>
    <property type="match status" value="1"/>
</dbReference>
<dbReference type="Proteomes" id="UP001152795">
    <property type="component" value="Unassembled WGS sequence"/>
</dbReference>
<evidence type="ECO:0000256" key="1">
    <source>
        <dbReference type="SAM" id="MobiDB-lite"/>
    </source>
</evidence>
<name>A0A6S7JU09_PARCT</name>
<dbReference type="OrthoDB" id="5984286at2759"/>
<dbReference type="Pfam" id="PF20049">
    <property type="entry name" value="DUF6451"/>
    <property type="match status" value="1"/>
</dbReference>
<organism evidence="3 4">
    <name type="scientific">Paramuricea clavata</name>
    <name type="common">Red gorgonian</name>
    <name type="synonym">Violescent sea-whip</name>
    <dbReference type="NCBI Taxonomy" id="317549"/>
    <lineage>
        <taxon>Eukaryota</taxon>
        <taxon>Metazoa</taxon>
        <taxon>Cnidaria</taxon>
        <taxon>Anthozoa</taxon>
        <taxon>Octocorallia</taxon>
        <taxon>Malacalcyonacea</taxon>
        <taxon>Plexauridae</taxon>
        <taxon>Paramuricea</taxon>
    </lineage>
</organism>
<proteinExistence type="predicted"/>
<sequence length="345" mass="40413">MQYKLNKLDAEARRVGLKINVEKTKMMRIKPSSQEQFTIGTQDKIVDVEEFRYLGATATLCLGFVDCEKAFDSVHRESLWIITKKCGIPEKLVRMVRLFNDGFQCAVEEEGEPGEWFEVTTEVKQGCNMSGFLFLMQMQYKLNKLDAEARRVGLKINVEKTKMMRIKPSSQEQFTIGTQDKIVDNRLSNRGAFMRLKKIWSSSHISRKTKLRLYKTLVVPDLVYGCETWKMNKGDSKMIDVFNNKCLRRIMKVRWEDHVSTEELLKQANCRSLSSDVNQRKWKMIGHILRQDRYNLMNVAMTWTPEGKRKRGRPKTTWRRTVEKERAEAGWRSWDEARGAKETSN</sequence>
<evidence type="ECO:0000259" key="2">
    <source>
        <dbReference type="Pfam" id="PF20049"/>
    </source>
</evidence>
<feature type="compositionally biased region" description="Basic and acidic residues" evidence="1">
    <location>
        <begin position="320"/>
        <end position="345"/>
    </location>
</feature>
<feature type="domain" description="DUF6451" evidence="2">
    <location>
        <begin position="192"/>
        <end position="216"/>
    </location>
</feature>
<dbReference type="PANTHER" id="PTHR47027:SF25">
    <property type="entry name" value="REVERSE TRANSCRIPTASE DOMAIN-CONTAINING PROTEIN"/>
    <property type="match status" value="1"/>
</dbReference>
<gene>
    <name evidence="3" type="ORF">PACLA_8A067392</name>
</gene>
<dbReference type="InterPro" id="IPR045609">
    <property type="entry name" value="DUF6451"/>
</dbReference>
<comment type="caution">
    <text evidence="3">The sequence shown here is derived from an EMBL/GenBank/DDBJ whole genome shotgun (WGS) entry which is preliminary data.</text>
</comment>
<feature type="non-terminal residue" evidence="3">
    <location>
        <position position="1"/>
    </location>
</feature>
<protein>
    <recommendedName>
        <fullName evidence="2">DUF6451 domain-containing protein</fullName>
    </recommendedName>
</protein>
<evidence type="ECO:0000313" key="4">
    <source>
        <dbReference type="Proteomes" id="UP001152795"/>
    </source>
</evidence>
<dbReference type="EMBL" id="CACRXK020020728">
    <property type="protein sequence ID" value="CAB4035117.1"/>
    <property type="molecule type" value="Genomic_DNA"/>
</dbReference>
<accession>A0A6S7JU09</accession>